<dbReference type="STRING" id="993689.GCA_002077135_02929"/>
<dbReference type="InterPro" id="IPR003778">
    <property type="entry name" value="CT_A_B"/>
</dbReference>
<sequence>MSIEVLHPGLLSTVQDLGRCGHAALGVGRSGALDADALRLANALLGNAATLAGLEITLQGPTLRFNERTGFALCGADFSARLDGHPVNAWSALQAQTGSVLELGRASSGCRGWLALTGGIDLPPVLGSRSTDLNAGLGPLPRALRRGDVLPLGAHASTPRAPSARWSLNPRPWFAVAEHEPLRLLQGRDHAGLDQASMAALYNSEFRVATASNRVGLRLDGPALRLTQTLECVSEGCVPGVVQLPGGGQPIVLLGEHPVSGGYPRIAQLAAVDLPRLAQARPGSALRFMLTDLDTATRALLARQHARADLESRIRSRLAAT</sequence>
<organism evidence="5 6">
    <name type="scientific">Metallibacterium scheffleri</name>
    <dbReference type="NCBI Taxonomy" id="993689"/>
    <lineage>
        <taxon>Bacteria</taxon>
        <taxon>Pseudomonadati</taxon>
        <taxon>Pseudomonadota</taxon>
        <taxon>Gammaproteobacteria</taxon>
        <taxon>Lysobacterales</taxon>
        <taxon>Rhodanobacteraceae</taxon>
        <taxon>Metallibacterium</taxon>
    </lineage>
</organism>
<gene>
    <name evidence="5" type="ORF">B1806_08970</name>
</gene>
<protein>
    <recommendedName>
        <fullName evidence="4">Carboxyltransferase domain-containing protein</fullName>
    </recommendedName>
</protein>
<dbReference type="PANTHER" id="PTHR43309">
    <property type="entry name" value="5-OXOPROLINASE SUBUNIT C"/>
    <property type="match status" value="1"/>
</dbReference>
<keyword evidence="3" id="KW-0067">ATP-binding</keyword>
<dbReference type="PANTHER" id="PTHR43309:SF3">
    <property type="entry name" value="5-OXOPROLINASE SUBUNIT C"/>
    <property type="match status" value="1"/>
</dbReference>
<dbReference type="GO" id="GO:0005524">
    <property type="term" value="F:ATP binding"/>
    <property type="evidence" value="ECO:0007669"/>
    <property type="project" value="UniProtKB-KW"/>
</dbReference>
<comment type="caution">
    <text evidence="5">The sequence shown here is derived from an EMBL/GenBank/DDBJ whole genome shotgun (WGS) entry which is preliminary data.</text>
</comment>
<dbReference type="InterPro" id="IPR029000">
    <property type="entry name" value="Cyclophilin-like_dom_sf"/>
</dbReference>
<evidence type="ECO:0000313" key="6">
    <source>
        <dbReference type="Proteomes" id="UP000307749"/>
    </source>
</evidence>
<dbReference type="Proteomes" id="UP000307749">
    <property type="component" value="Unassembled WGS sequence"/>
</dbReference>
<evidence type="ECO:0000256" key="3">
    <source>
        <dbReference type="ARBA" id="ARBA00022840"/>
    </source>
</evidence>
<evidence type="ECO:0000313" key="5">
    <source>
        <dbReference type="EMBL" id="THD10349.1"/>
    </source>
</evidence>
<feature type="domain" description="Carboxyltransferase" evidence="4">
    <location>
        <begin position="24"/>
        <end position="306"/>
    </location>
</feature>
<dbReference type="InterPro" id="IPR052708">
    <property type="entry name" value="PxpC"/>
</dbReference>
<dbReference type="AlphaFoldDB" id="A0A4S3KNB9"/>
<dbReference type="EMBL" id="MWQO01000029">
    <property type="protein sequence ID" value="THD10349.1"/>
    <property type="molecule type" value="Genomic_DNA"/>
</dbReference>
<keyword evidence="1" id="KW-0547">Nucleotide-binding</keyword>
<proteinExistence type="predicted"/>
<dbReference type="RefSeq" id="WP_081128908.1">
    <property type="nucleotide sequence ID" value="NZ_DAHXOC010000042.1"/>
</dbReference>
<dbReference type="Pfam" id="PF02626">
    <property type="entry name" value="CT_A_B"/>
    <property type="match status" value="1"/>
</dbReference>
<evidence type="ECO:0000256" key="1">
    <source>
        <dbReference type="ARBA" id="ARBA00022741"/>
    </source>
</evidence>
<reference evidence="5 6" key="1">
    <citation type="submission" date="2017-02" db="EMBL/GenBank/DDBJ databases">
        <title>Whole genome sequencing of Metallibacterium scheffleri DSM 24874 (T).</title>
        <authorList>
            <person name="Kumar S."/>
            <person name="Patil P."/>
            <person name="Patil P.B."/>
        </authorList>
    </citation>
    <scope>NUCLEOTIDE SEQUENCE [LARGE SCALE GENOMIC DNA]</scope>
    <source>
        <strain evidence="5 6">DSM 24874</strain>
    </source>
</reference>
<evidence type="ECO:0000256" key="2">
    <source>
        <dbReference type="ARBA" id="ARBA00022801"/>
    </source>
</evidence>
<dbReference type="SUPFAM" id="SSF50891">
    <property type="entry name" value="Cyclophilin-like"/>
    <property type="match status" value="1"/>
</dbReference>
<dbReference type="OrthoDB" id="9768696at2"/>
<dbReference type="GO" id="GO:0016787">
    <property type="term" value="F:hydrolase activity"/>
    <property type="evidence" value="ECO:0007669"/>
    <property type="project" value="UniProtKB-KW"/>
</dbReference>
<dbReference type="Gene3D" id="2.40.100.10">
    <property type="entry name" value="Cyclophilin-like"/>
    <property type="match status" value="1"/>
</dbReference>
<keyword evidence="2" id="KW-0378">Hydrolase</keyword>
<dbReference type="SMART" id="SM00797">
    <property type="entry name" value="AHS2"/>
    <property type="match status" value="1"/>
</dbReference>
<keyword evidence="6" id="KW-1185">Reference proteome</keyword>
<evidence type="ECO:0000259" key="4">
    <source>
        <dbReference type="SMART" id="SM00797"/>
    </source>
</evidence>
<accession>A0A4S3KNB9</accession>
<dbReference type="NCBIfam" id="TIGR00724">
    <property type="entry name" value="urea_amlyse_rel"/>
    <property type="match status" value="1"/>
</dbReference>
<name>A0A4S3KNB9_9GAMM</name>